<dbReference type="InterPro" id="IPR006073">
    <property type="entry name" value="GTP-bd"/>
</dbReference>
<dbReference type="InterPro" id="IPR030393">
    <property type="entry name" value="G_ENGB_dom"/>
</dbReference>
<name>X1A9A5_9ZZZZ</name>
<dbReference type="GO" id="GO:0046872">
    <property type="term" value="F:metal ion binding"/>
    <property type="evidence" value="ECO:0007669"/>
    <property type="project" value="UniProtKB-KW"/>
</dbReference>
<organism evidence="6">
    <name type="scientific">marine sediment metagenome</name>
    <dbReference type="NCBI Taxonomy" id="412755"/>
    <lineage>
        <taxon>unclassified sequences</taxon>
        <taxon>metagenomes</taxon>
        <taxon>ecological metagenomes</taxon>
    </lineage>
</organism>
<dbReference type="EMBL" id="BART01008694">
    <property type="protein sequence ID" value="GAG56781.1"/>
    <property type="molecule type" value="Genomic_DNA"/>
</dbReference>
<evidence type="ECO:0000259" key="5">
    <source>
        <dbReference type="PROSITE" id="PS51706"/>
    </source>
</evidence>
<dbReference type="Gene3D" id="3.40.50.300">
    <property type="entry name" value="P-loop containing nucleotide triphosphate hydrolases"/>
    <property type="match status" value="1"/>
</dbReference>
<dbReference type="Pfam" id="PF01926">
    <property type="entry name" value="MMR_HSR1"/>
    <property type="match status" value="1"/>
</dbReference>
<dbReference type="InterPro" id="IPR027417">
    <property type="entry name" value="P-loop_NTPase"/>
</dbReference>
<keyword evidence="1" id="KW-0479">Metal-binding</keyword>
<dbReference type="PROSITE" id="PS51706">
    <property type="entry name" value="G_ENGB"/>
    <property type="match status" value="1"/>
</dbReference>
<evidence type="ECO:0000256" key="2">
    <source>
        <dbReference type="ARBA" id="ARBA00022741"/>
    </source>
</evidence>
<evidence type="ECO:0000256" key="3">
    <source>
        <dbReference type="ARBA" id="ARBA00022842"/>
    </source>
</evidence>
<evidence type="ECO:0000313" key="6">
    <source>
        <dbReference type="EMBL" id="GAG56781.1"/>
    </source>
</evidence>
<evidence type="ECO:0000256" key="4">
    <source>
        <dbReference type="ARBA" id="ARBA00023134"/>
    </source>
</evidence>
<dbReference type="PANTHER" id="PTHR11649">
    <property type="entry name" value="MSS1/TRME-RELATED GTP-BINDING PROTEIN"/>
    <property type="match status" value="1"/>
</dbReference>
<keyword evidence="3" id="KW-0460">Magnesium</keyword>
<dbReference type="AlphaFoldDB" id="X1A9A5"/>
<dbReference type="PANTHER" id="PTHR11649:SF13">
    <property type="entry name" value="ENGB-TYPE G DOMAIN-CONTAINING PROTEIN"/>
    <property type="match status" value="1"/>
</dbReference>
<feature type="domain" description="EngB-type G" evidence="5">
    <location>
        <begin position="3"/>
        <end position="209"/>
    </location>
</feature>
<dbReference type="GO" id="GO:0005525">
    <property type="term" value="F:GTP binding"/>
    <property type="evidence" value="ECO:0007669"/>
    <property type="project" value="UniProtKB-KW"/>
</dbReference>
<reference evidence="6" key="1">
    <citation type="journal article" date="2014" name="Front. Microbiol.">
        <title>High frequency of phylogenetically diverse reductive dehalogenase-homologous genes in deep subseafloor sedimentary metagenomes.</title>
        <authorList>
            <person name="Kawai M."/>
            <person name="Futagami T."/>
            <person name="Toyoda A."/>
            <person name="Takaki Y."/>
            <person name="Nishi S."/>
            <person name="Hori S."/>
            <person name="Arai W."/>
            <person name="Tsubouchi T."/>
            <person name="Morono Y."/>
            <person name="Uchiyama I."/>
            <person name="Ito T."/>
            <person name="Fujiyama A."/>
            <person name="Inagaki F."/>
            <person name="Takami H."/>
        </authorList>
    </citation>
    <scope>NUCLEOTIDE SEQUENCE</scope>
    <source>
        <strain evidence="6">Expedition CK06-06</strain>
    </source>
</reference>
<gene>
    <name evidence="6" type="ORF">S01H4_19485</name>
</gene>
<accession>X1A9A5</accession>
<evidence type="ECO:0000256" key="1">
    <source>
        <dbReference type="ARBA" id="ARBA00022723"/>
    </source>
</evidence>
<protein>
    <recommendedName>
        <fullName evidence="5">EngB-type G domain-containing protein</fullName>
    </recommendedName>
</protein>
<proteinExistence type="predicted"/>
<dbReference type="SUPFAM" id="SSF52540">
    <property type="entry name" value="P-loop containing nucleoside triphosphate hydrolases"/>
    <property type="match status" value="1"/>
</dbReference>
<keyword evidence="2" id="KW-0547">Nucleotide-binding</keyword>
<keyword evidence="4" id="KW-0342">GTP-binding</keyword>
<sequence>MKQKPSLLIIGNSNVGKSSITRLLMPNPRKFKGKIGKTPGSTLLIKPITQDKLPYKIVDLPGFGYISQSSRRRGEHNKKQIVVHIEKHYEDYFLGLIVINILRIEDEIQKYFIQNRRTIPLSFELIQFLSEFEILLLIIFNKIDKVSNLDKKKIINLFIESAKEYGLELIHLNDYRTEKKPEIPYLEFSALKKINLSKLKGLIQKFLSNFVI</sequence>
<comment type="caution">
    <text evidence="6">The sequence shown here is derived from an EMBL/GenBank/DDBJ whole genome shotgun (WGS) entry which is preliminary data.</text>
</comment>